<organism evidence="2 3">
    <name type="scientific">Stentor coeruleus</name>
    <dbReference type="NCBI Taxonomy" id="5963"/>
    <lineage>
        <taxon>Eukaryota</taxon>
        <taxon>Sar</taxon>
        <taxon>Alveolata</taxon>
        <taxon>Ciliophora</taxon>
        <taxon>Postciliodesmatophora</taxon>
        <taxon>Heterotrichea</taxon>
        <taxon>Heterotrichida</taxon>
        <taxon>Stentoridae</taxon>
        <taxon>Stentor</taxon>
    </lineage>
</organism>
<comment type="caution">
    <text evidence="2">The sequence shown here is derived from an EMBL/GenBank/DDBJ whole genome shotgun (WGS) entry which is preliminary data.</text>
</comment>
<keyword evidence="3" id="KW-1185">Reference proteome</keyword>
<dbReference type="Proteomes" id="UP000187209">
    <property type="component" value="Unassembled WGS sequence"/>
</dbReference>
<proteinExistence type="predicted"/>
<reference evidence="2 3" key="1">
    <citation type="submission" date="2016-11" db="EMBL/GenBank/DDBJ databases">
        <title>The macronuclear genome of Stentor coeruleus: a giant cell with tiny introns.</title>
        <authorList>
            <person name="Slabodnick M."/>
            <person name="Ruby J.G."/>
            <person name="Reiff S.B."/>
            <person name="Swart E.C."/>
            <person name="Gosai S."/>
            <person name="Prabakaran S."/>
            <person name="Witkowska E."/>
            <person name="Larue G.E."/>
            <person name="Fisher S."/>
            <person name="Freeman R.M."/>
            <person name="Gunawardena J."/>
            <person name="Chu W."/>
            <person name="Stover N.A."/>
            <person name="Gregory B.D."/>
            <person name="Nowacki M."/>
            <person name="Derisi J."/>
            <person name="Roy S.W."/>
            <person name="Marshall W.F."/>
            <person name="Sood P."/>
        </authorList>
    </citation>
    <scope>NUCLEOTIDE SEQUENCE [LARGE SCALE GENOMIC DNA]</scope>
    <source>
        <strain evidence="2">WM001</strain>
    </source>
</reference>
<accession>A0A1R2B7Y3</accession>
<dbReference type="EMBL" id="MPUH01000864">
    <property type="protein sequence ID" value="OMJ72903.1"/>
    <property type="molecule type" value="Genomic_DNA"/>
</dbReference>
<evidence type="ECO:0000313" key="3">
    <source>
        <dbReference type="Proteomes" id="UP000187209"/>
    </source>
</evidence>
<name>A0A1R2B7Y3_9CILI</name>
<dbReference type="AlphaFoldDB" id="A0A1R2B7Y3"/>
<evidence type="ECO:0000313" key="2">
    <source>
        <dbReference type="EMBL" id="OMJ72903.1"/>
    </source>
</evidence>
<gene>
    <name evidence="2" type="ORF">SteCoe_28545</name>
</gene>
<sequence>MKTKHMGMKWLWIDDMFSVISSEYQNSVGESVYDQNLDEGIDPRATMLESLNNITFEIPEEPEFKSNAPDKLILDEYPGQINKRRHKSDIPTRGLKNKKKSQSKTPNSNVPKYPSNFRPEESHRLKNLYFYLHSPAFQQPGSQNHTKLNEKHEELQKVIKSNPFTSTFKRFLESTNKRVPGCLASL</sequence>
<evidence type="ECO:0000256" key="1">
    <source>
        <dbReference type="SAM" id="MobiDB-lite"/>
    </source>
</evidence>
<protein>
    <submittedName>
        <fullName evidence="2">Uncharacterized protein</fullName>
    </submittedName>
</protein>
<feature type="region of interest" description="Disordered" evidence="1">
    <location>
        <begin position="79"/>
        <end position="118"/>
    </location>
</feature>